<keyword evidence="8" id="KW-1185">Reference proteome</keyword>
<sequence>MLLRCLCVALAMLCAVDAQPLETIKNVLGGVYSENITLFFMNSPYRVQTDLTVETGATMTIQTGVQLYFDAGVGLKIKGSLYAVGSKFARIQFLPHQSMLNYNYDFPKLRLVDGANVRQGRLQVLFNDRWRSVCTQQTNWTATDFSVACQSMGYGGGGFWRWFRRNNDTMPFVLPKPGCTAGSRTLWNCPGLVDEGRIPLSENLCQGEDDLGLYCWGPPSFSGWGRHWKGLQFLNIPFEYVNSDADQVSVHRQSLSRLEYVDIHYAGYDGTTKNSTAAIWIQGVPPFMNGLDVRRSARDGIFIYEATGPILIANSTIIYNRGHGIVVENTTDGRVFINETAVESNYGDGVWYRHKGGNQLQLILQSLSSDSTKWKRQTSYYEEERPRVEICRKHELPSDAFFPHLIRAFLSNGTLLQPEVLHPCWLTVALPPRLAYTFTLQFVSVVNLNPPGIGTKTALVVCD</sequence>
<reference evidence="9" key="1">
    <citation type="submission" date="2022-11" db="UniProtKB">
        <authorList>
            <consortium name="WormBaseParasite"/>
        </authorList>
    </citation>
    <scope>IDENTIFICATION</scope>
</reference>
<dbReference type="Gene3D" id="3.10.250.10">
    <property type="entry name" value="SRCR-like domain"/>
    <property type="match status" value="1"/>
</dbReference>
<feature type="domain" description="SRCR" evidence="7">
    <location>
        <begin position="109"/>
        <end position="216"/>
    </location>
</feature>
<comment type="caution">
    <text evidence="5">Lacks conserved residue(s) required for the propagation of feature annotation.</text>
</comment>
<dbReference type="PANTHER" id="PTHR47653">
    <property type="entry name" value="PROTEIN BARK BEETLE"/>
    <property type="match status" value="1"/>
</dbReference>
<keyword evidence="3 5" id="KW-1015">Disulfide bond</keyword>
<keyword evidence="1 6" id="KW-0732">Signal</keyword>
<dbReference type="Proteomes" id="UP000887566">
    <property type="component" value="Unplaced"/>
</dbReference>
<evidence type="ECO:0000259" key="7">
    <source>
        <dbReference type="PROSITE" id="PS50287"/>
    </source>
</evidence>
<dbReference type="GO" id="GO:0045217">
    <property type="term" value="P:cell-cell junction maintenance"/>
    <property type="evidence" value="ECO:0007669"/>
    <property type="project" value="TreeGrafter"/>
</dbReference>
<dbReference type="PROSITE" id="PS50287">
    <property type="entry name" value="SRCR_2"/>
    <property type="match status" value="1"/>
</dbReference>
<dbReference type="InterPro" id="IPR011050">
    <property type="entry name" value="Pectin_lyase_fold/virulence"/>
</dbReference>
<dbReference type="SUPFAM" id="SSF51126">
    <property type="entry name" value="Pectin lyase-like"/>
    <property type="match status" value="1"/>
</dbReference>
<dbReference type="InterPro" id="IPR039448">
    <property type="entry name" value="Beta_helix"/>
</dbReference>
<evidence type="ECO:0000256" key="5">
    <source>
        <dbReference type="PROSITE-ProRule" id="PRU00196"/>
    </source>
</evidence>
<evidence type="ECO:0000313" key="9">
    <source>
        <dbReference type="WBParaSite" id="PSAMB.scaffold796size41283.g8854.t1"/>
    </source>
</evidence>
<evidence type="ECO:0000313" key="8">
    <source>
        <dbReference type="Proteomes" id="UP000887566"/>
    </source>
</evidence>
<feature type="disulfide bond" evidence="5">
    <location>
        <begin position="179"/>
        <end position="189"/>
    </location>
</feature>
<name>A0A914XGK5_9BILA</name>
<dbReference type="Pfam" id="PF00530">
    <property type="entry name" value="SRCR"/>
    <property type="match status" value="1"/>
</dbReference>
<dbReference type="Gene3D" id="2.160.20.10">
    <property type="entry name" value="Single-stranded right-handed beta-helix, Pectin lyase-like"/>
    <property type="match status" value="1"/>
</dbReference>
<dbReference type="WBParaSite" id="PSAMB.scaffold796size41283.g8854.t1">
    <property type="protein sequence ID" value="PSAMB.scaffold796size41283.g8854.t1"/>
    <property type="gene ID" value="PSAMB.scaffold796size41283.g8854"/>
</dbReference>
<keyword evidence="4" id="KW-0325">Glycoprotein</keyword>
<dbReference type="InterPro" id="IPR036772">
    <property type="entry name" value="SRCR-like_dom_sf"/>
</dbReference>
<evidence type="ECO:0000256" key="1">
    <source>
        <dbReference type="ARBA" id="ARBA00022729"/>
    </source>
</evidence>
<dbReference type="GO" id="GO:0016020">
    <property type="term" value="C:membrane"/>
    <property type="evidence" value="ECO:0007669"/>
    <property type="project" value="InterPro"/>
</dbReference>
<dbReference type="SUPFAM" id="SSF56487">
    <property type="entry name" value="SRCR-like"/>
    <property type="match status" value="1"/>
</dbReference>
<dbReference type="Pfam" id="PF13229">
    <property type="entry name" value="Beta_helix"/>
    <property type="match status" value="1"/>
</dbReference>
<dbReference type="InterPro" id="IPR001190">
    <property type="entry name" value="SRCR"/>
</dbReference>
<protein>
    <submittedName>
        <fullName evidence="9">SRCR domain-containing protein</fullName>
    </submittedName>
</protein>
<evidence type="ECO:0000256" key="2">
    <source>
        <dbReference type="ARBA" id="ARBA00022737"/>
    </source>
</evidence>
<dbReference type="AlphaFoldDB" id="A0A914XGK5"/>
<dbReference type="InterPro" id="IPR053243">
    <property type="entry name" value="SJ_maturation_regulator"/>
</dbReference>
<dbReference type="InterPro" id="IPR012334">
    <property type="entry name" value="Pectin_lyas_fold"/>
</dbReference>
<keyword evidence="2" id="KW-0677">Repeat</keyword>
<organism evidence="8 9">
    <name type="scientific">Plectus sambesii</name>
    <dbReference type="NCBI Taxonomy" id="2011161"/>
    <lineage>
        <taxon>Eukaryota</taxon>
        <taxon>Metazoa</taxon>
        <taxon>Ecdysozoa</taxon>
        <taxon>Nematoda</taxon>
        <taxon>Chromadorea</taxon>
        <taxon>Plectida</taxon>
        <taxon>Plectina</taxon>
        <taxon>Plectoidea</taxon>
        <taxon>Plectidae</taxon>
        <taxon>Plectus</taxon>
    </lineage>
</organism>
<dbReference type="SMART" id="SM00202">
    <property type="entry name" value="SR"/>
    <property type="match status" value="1"/>
</dbReference>
<evidence type="ECO:0000256" key="6">
    <source>
        <dbReference type="SAM" id="SignalP"/>
    </source>
</evidence>
<feature type="chain" id="PRO_5037710281" evidence="6">
    <location>
        <begin position="19"/>
        <end position="463"/>
    </location>
</feature>
<proteinExistence type="predicted"/>
<evidence type="ECO:0000256" key="3">
    <source>
        <dbReference type="ARBA" id="ARBA00023157"/>
    </source>
</evidence>
<accession>A0A914XGK5</accession>
<feature type="signal peptide" evidence="6">
    <location>
        <begin position="1"/>
        <end position="18"/>
    </location>
</feature>
<dbReference type="PANTHER" id="PTHR47653:SF1">
    <property type="entry name" value="DELETED IN MALIGNANT BRAIN TUMORS 1 PROTEIN"/>
    <property type="match status" value="1"/>
</dbReference>
<evidence type="ECO:0000256" key="4">
    <source>
        <dbReference type="ARBA" id="ARBA00023180"/>
    </source>
</evidence>